<dbReference type="AlphaFoldDB" id="A0A3B0JB88"/>
<protein>
    <recommendedName>
        <fullName evidence="4">SAM domain-containing protein</fullName>
    </recommendedName>
</protein>
<evidence type="ECO:0000313" key="2">
    <source>
        <dbReference type="EMBL" id="SPP79285.1"/>
    </source>
</evidence>
<keyword evidence="3" id="KW-1185">Reference proteome</keyword>
<organism evidence="2 3">
    <name type="scientific">Drosophila guanche</name>
    <name type="common">Fruit fly</name>
    <dbReference type="NCBI Taxonomy" id="7266"/>
    <lineage>
        <taxon>Eukaryota</taxon>
        <taxon>Metazoa</taxon>
        <taxon>Ecdysozoa</taxon>
        <taxon>Arthropoda</taxon>
        <taxon>Hexapoda</taxon>
        <taxon>Insecta</taxon>
        <taxon>Pterygota</taxon>
        <taxon>Neoptera</taxon>
        <taxon>Endopterygota</taxon>
        <taxon>Diptera</taxon>
        <taxon>Brachycera</taxon>
        <taxon>Muscomorpha</taxon>
        <taxon>Ephydroidea</taxon>
        <taxon>Drosophilidae</taxon>
        <taxon>Drosophila</taxon>
        <taxon>Sophophora</taxon>
    </lineage>
</organism>
<accession>A0A3B0JB88</accession>
<dbReference type="OrthoDB" id="7732618at2759"/>
<reference evidence="3" key="1">
    <citation type="submission" date="2018-01" db="EMBL/GenBank/DDBJ databases">
        <authorList>
            <person name="Alioto T."/>
            <person name="Alioto T."/>
        </authorList>
    </citation>
    <scope>NUCLEOTIDE SEQUENCE [LARGE SCALE GENOMIC DNA]</scope>
</reference>
<feature type="transmembrane region" description="Helical" evidence="1">
    <location>
        <begin position="225"/>
        <end position="247"/>
    </location>
</feature>
<name>A0A3B0JB88_DROGU</name>
<keyword evidence="1" id="KW-0472">Membrane</keyword>
<sequence>MLPEHVPLASIANMPSVIQFGANKDFQTLTHQQELDKSFLGYQKRNWVQSNSKIDTERERELLKSLLATTIETDQSGSGLDNLIPDGISYRDLATLTDEDLRLFGFNSATHREEMLKTFAKMPNQDPSYDYLCNTDMAKQYNSQILGKTTNHAMSLRASLAATNYKMQVMPVEDFVVGDKRYASRFALETLEQMSKDLKKIEKTVDELQKIDESQAKAGSKKKKLNLVTCAYYAAMAVGLSCAWFWWWSKYNGAARLDRISVAT</sequence>
<gene>
    <name evidence="2" type="ORF">DGUA_6G012116</name>
</gene>
<evidence type="ECO:0000256" key="1">
    <source>
        <dbReference type="SAM" id="Phobius"/>
    </source>
</evidence>
<dbReference type="Proteomes" id="UP000268350">
    <property type="component" value="Unassembled WGS sequence"/>
</dbReference>
<keyword evidence="1" id="KW-0812">Transmembrane</keyword>
<evidence type="ECO:0000313" key="3">
    <source>
        <dbReference type="Proteomes" id="UP000268350"/>
    </source>
</evidence>
<dbReference type="STRING" id="7266.A0A3B0JB88"/>
<dbReference type="OMA" id="KMPNQDP"/>
<dbReference type="EMBL" id="OUUW01000004">
    <property type="protein sequence ID" value="SPP79285.1"/>
    <property type="molecule type" value="Genomic_DNA"/>
</dbReference>
<keyword evidence="1" id="KW-1133">Transmembrane helix</keyword>
<evidence type="ECO:0008006" key="4">
    <source>
        <dbReference type="Google" id="ProtNLM"/>
    </source>
</evidence>
<proteinExistence type="predicted"/>